<reference evidence="1" key="1">
    <citation type="submission" date="2023-03" db="EMBL/GenBank/DDBJ databases">
        <title>Massive genome expansion in bonnet fungi (Mycena s.s.) driven by repeated elements and novel gene families across ecological guilds.</title>
        <authorList>
            <consortium name="Lawrence Berkeley National Laboratory"/>
            <person name="Harder C.B."/>
            <person name="Miyauchi S."/>
            <person name="Viragh M."/>
            <person name="Kuo A."/>
            <person name="Thoen E."/>
            <person name="Andreopoulos B."/>
            <person name="Lu D."/>
            <person name="Skrede I."/>
            <person name="Drula E."/>
            <person name="Henrissat B."/>
            <person name="Morin E."/>
            <person name="Kohler A."/>
            <person name="Barry K."/>
            <person name="LaButti K."/>
            <person name="Morin E."/>
            <person name="Salamov A."/>
            <person name="Lipzen A."/>
            <person name="Mereny Z."/>
            <person name="Hegedus B."/>
            <person name="Baldrian P."/>
            <person name="Stursova M."/>
            <person name="Weitz H."/>
            <person name="Taylor A."/>
            <person name="Grigoriev I.V."/>
            <person name="Nagy L.G."/>
            <person name="Martin F."/>
            <person name="Kauserud H."/>
        </authorList>
    </citation>
    <scope>NUCLEOTIDE SEQUENCE</scope>
    <source>
        <strain evidence="1">CBHHK002</strain>
    </source>
</reference>
<gene>
    <name evidence="1" type="ORF">DFH08DRAFT_770928</name>
</gene>
<name>A0AAD7AEL6_9AGAR</name>
<organism evidence="1 2">
    <name type="scientific">Mycena albidolilacea</name>
    <dbReference type="NCBI Taxonomy" id="1033008"/>
    <lineage>
        <taxon>Eukaryota</taxon>
        <taxon>Fungi</taxon>
        <taxon>Dikarya</taxon>
        <taxon>Basidiomycota</taxon>
        <taxon>Agaricomycotina</taxon>
        <taxon>Agaricomycetes</taxon>
        <taxon>Agaricomycetidae</taxon>
        <taxon>Agaricales</taxon>
        <taxon>Marasmiineae</taxon>
        <taxon>Mycenaceae</taxon>
        <taxon>Mycena</taxon>
    </lineage>
</organism>
<dbReference type="AlphaFoldDB" id="A0AAD7AEL6"/>
<comment type="caution">
    <text evidence="1">The sequence shown here is derived from an EMBL/GenBank/DDBJ whole genome shotgun (WGS) entry which is preliminary data.</text>
</comment>
<dbReference type="Gene3D" id="3.40.630.30">
    <property type="match status" value="1"/>
</dbReference>
<sequence length="53" mass="5720">IRPATVQDPSTLSRICFLTADAVKAAEHLHDFPELPGLVWTDALSFLRPGASS</sequence>
<dbReference type="EMBL" id="JARIHO010000008">
    <property type="protein sequence ID" value="KAJ7356765.1"/>
    <property type="molecule type" value="Genomic_DNA"/>
</dbReference>
<dbReference type="Proteomes" id="UP001218218">
    <property type="component" value="Unassembled WGS sequence"/>
</dbReference>
<proteinExistence type="predicted"/>
<feature type="non-terminal residue" evidence="1">
    <location>
        <position position="1"/>
    </location>
</feature>
<evidence type="ECO:0000313" key="2">
    <source>
        <dbReference type="Proteomes" id="UP001218218"/>
    </source>
</evidence>
<evidence type="ECO:0000313" key="1">
    <source>
        <dbReference type="EMBL" id="KAJ7356765.1"/>
    </source>
</evidence>
<protein>
    <submittedName>
        <fullName evidence="1">Uncharacterized protein</fullName>
    </submittedName>
</protein>
<accession>A0AAD7AEL6</accession>
<keyword evidence="2" id="KW-1185">Reference proteome</keyword>